<sequence length="103" mass="11495">MGSCRHQHCGGDRAVPRWRCGCARAAVDADEDCTVRKKDLKQVLGAIRDGRSGACRGATAAATSLEQRLNFMRRRHILRAASQVKCRSWGAWRPVLQSIPEEY</sequence>
<evidence type="ECO:0000313" key="1">
    <source>
        <dbReference type="EMBL" id="KAG8364431.1"/>
    </source>
</evidence>
<keyword evidence="2" id="KW-1185">Reference proteome</keyword>
<dbReference type="AlphaFoldDB" id="A0AAV6W2Z3"/>
<accession>A0AAV6W2Z3</accession>
<comment type="caution">
    <text evidence="1">The sequence shown here is derived from an EMBL/GenBank/DDBJ whole genome shotgun (WGS) entry which is preliminary data.</text>
</comment>
<evidence type="ECO:0000313" key="2">
    <source>
        <dbReference type="Proteomes" id="UP000826271"/>
    </source>
</evidence>
<dbReference type="EMBL" id="WHWC01000019">
    <property type="protein sequence ID" value="KAG8364431.1"/>
    <property type="molecule type" value="Genomic_DNA"/>
</dbReference>
<dbReference type="Proteomes" id="UP000826271">
    <property type="component" value="Unassembled WGS sequence"/>
</dbReference>
<proteinExistence type="predicted"/>
<organism evidence="1 2">
    <name type="scientific">Buddleja alternifolia</name>
    <dbReference type="NCBI Taxonomy" id="168488"/>
    <lineage>
        <taxon>Eukaryota</taxon>
        <taxon>Viridiplantae</taxon>
        <taxon>Streptophyta</taxon>
        <taxon>Embryophyta</taxon>
        <taxon>Tracheophyta</taxon>
        <taxon>Spermatophyta</taxon>
        <taxon>Magnoliopsida</taxon>
        <taxon>eudicotyledons</taxon>
        <taxon>Gunneridae</taxon>
        <taxon>Pentapetalae</taxon>
        <taxon>asterids</taxon>
        <taxon>lamiids</taxon>
        <taxon>Lamiales</taxon>
        <taxon>Scrophulariaceae</taxon>
        <taxon>Buddlejeae</taxon>
        <taxon>Buddleja</taxon>
    </lineage>
</organism>
<gene>
    <name evidence="1" type="ORF">BUALT_Bualt19G0128100</name>
</gene>
<name>A0AAV6W2Z3_9LAMI</name>
<protein>
    <submittedName>
        <fullName evidence="1">Uncharacterized protein</fullName>
    </submittedName>
</protein>
<reference evidence="1" key="1">
    <citation type="submission" date="2019-10" db="EMBL/GenBank/DDBJ databases">
        <authorList>
            <person name="Zhang R."/>
            <person name="Pan Y."/>
            <person name="Wang J."/>
            <person name="Ma R."/>
            <person name="Yu S."/>
        </authorList>
    </citation>
    <scope>NUCLEOTIDE SEQUENCE</scope>
    <source>
        <strain evidence="1">LA-IB0</strain>
        <tissue evidence="1">Leaf</tissue>
    </source>
</reference>